<organism evidence="2 3">
    <name type="scientific">Hippocampus comes</name>
    <name type="common">Tiger tail seahorse</name>
    <dbReference type="NCBI Taxonomy" id="109280"/>
    <lineage>
        <taxon>Eukaryota</taxon>
        <taxon>Metazoa</taxon>
        <taxon>Chordata</taxon>
        <taxon>Craniata</taxon>
        <taxon>Vertebrata</taxon>
        <taxon>Euteleostomi</taxon>
        <taxon>Actinopterygii</taxon>
        <taxon>Neopterygii</taxon>
        <taxon>Teleostei</taxon>
        <taxon>Neoteleostei</taxon>
        <taxon>Acanthomorphata</taxon>
        <taxon>Syngnathiaria</taxon>
        <taxon>Syngnathiformes</taxon>
        <taxon>Syngnathoidei</taxon>
        <taxon>Syngnathidae</taxon>
        <taxon>Hippocampus</taxon>
    </lineage>
</organism>
<name>A0A3Q2Y949_HIPCM</name>
<dbReference type="GeneTree" id="ENSGT00390000018344"/>
<dbReference type="Proteomes" id="UP000264820">
    <property type="component" value="Unplaced"/>
</dbReference>
<keyword evidence="3" id="KW-1185">Reference proteome</keyword>
<dbReference type="InterPro" id="IPR039231">
    <property type="entry name" value="TPGS2"/>
</dbReference>
<reference evidence="2" key="2">
    <citation type="submission" date="2025-09" db="UniProtKB">
        <authorList>
            <consortium name="Ensembl"/>
        </authorList>
    </citation>
    <scope>IDENTIFICATION</scope>
</reference>
<dbReference type="OMA" id="WQCCVAG"/>
<reference evidence="2" key="1">
    <citation type="submission" date="2025-08" db="UniProtKB">
        <authorList>
            <consortium name="Ensembl"/>
        </authorList>
    </citation>
    <scope>IDENTIFICATION</scope>
</reference>
<feature type="region of interest" description="Disordered" evidence="1">
    <location>
        <begin position="238"/>
        <end position="274"/>
    </location>
</feature>
<accession>A0A3Q2Y949</accession>
<dbReference type="PANTHER" id="PTHR31854">
    <property type="entry name" value="TUBULIN POLYGLUTAMYLASE COMPLEX SUBUNIT 2"/>
    <property type="match status" value="1"/>
</dbReference>
<sequence length="274" mass="30299">MGAGEENPFQTLQLFIIKWHINNKPSVSSPSQKNNCILPEDLRDFYLTTDGFTLTWNVKLDNECVPLGCMTINSVGRLQPLLQPTPLFSLPNAPSLADLDWDESSVECAGLPDTSTPPHFDSRSRIFELDSCGGNGKVCLAYKNSTPGVVAQQSEIWFLDRSLCWHFLTATFSSYYRLMITHLGLPEWQYSFTPYGPSPQAKQWASLYQPRTFRSELSLTPSAGDLHLNKLDPTKAFKAKAKVPTPKKKPSTPCSLASTAKSPGSSGRPGVAKR</sequence>
<feature type="compositionally biased region" description="Polar residues" evidence="1">
    <location>
        <begin position="254"/>
        <end position="265"/>
    </location>
</feature>
<dbReference type="AlphaFoldDB" id="A0A3Q2Y949"/>
<proteinExistence type="predicted"/>
<dbReference type="PANTHER" id="PTHR31854:SF2">
    <property type="entry name" value="TUBULIN POLYGLUTAMYLASE COMPLEX SUBUNIT 2"/>
    <property type="match status" value="1"/>
</dbReference>
<protein>
    <submittedName>
        <fullName evidence="2">Tubulin polyglutamylase complex subunit 2</fullName>
    </submittedName>
</protein>
<dbReference type="Ensembl" id="ENSHCOT00000015943.1">
    <property type="protein sequence ID" value="ENSHCOP00000009731.1"/>
    <property type="gene ID" value="ENSHCOG00000012214.1"/>
</dbReference>
<evidence type="ECO:0000313" key="3">
    <source>
        <dbReference type="Proteomes" id="UP000264820"/>
    </source>
</evidence>
<evidence type="ECO:0000313" key="2">
    <source>
        <dbReference type="Ensembl" id="ENSHCOP00000009731.1"/>
    </source>
</evidence>
<dbReference type="STRING" id="109280.ENSHCOP00000009731"/>
<feature type="compositionally biased region" description="Basic residues" evidence="1">
    <location>
        <begin position="238"/>
        <end position="250"/>
    </location>
</feature>
<evidence type="ECO:0000256" key="1">
    <source>
        <dbReference type="SAM" id="MobiDB-lite"/>
    </source>
</evidence>